<evidence type="ECO:0000256" key="8">
    <source>
        <dbReference type="ARBA" id="ARBA00023242"/>
    </source>
</evidence>
<keyword evidence="6" id="KW-0747">Spliceosome</keyword>
<evidence type="ECO:0000256" key="9">
    <source>
        <dbReference type="ARBA" id="ARBA00035304"/>
    </source>
</evidence>
<proteinExistence type="inferred from homology"/>
<reference evidence="11 12" key="1">
    <citation type="journal article" date="2013" name="BMC Genomics">
        <title>The miniature genome of a carnivorous plant Genlisea aurea contains a low number of genes and short non-coding sequences.</title>
        <authorList>
            <person name="Leushkin E.V."/>
            <person name="Sutormin R.A."/>
            <person name="Nabieva E.R."/>
            <person name="Penin A.A."/>
            <person name="Kondrashov A.S."/>
            <person name="Logacheva M.D."/>
        </authorList>
    </citation>
    <scope>NUCLEOTIDE SEQUENCE [LARGE SCALE GENOMIC DNA]</scope>
</reference>
<dbReference type="GO" id="GO:0005737">
    <property type="term" value="C:cytoplasm"/>
    <property type="evidence" value="ECO:0007669"/>
    <property type="project" value="UniProtKB-SubCell"/>
</dbReference>
<dbReference type="AlphaFoldDB" id="S8E8V4"/>
<comment type="caution">
    <text evidence="11">The sequence shown here is derived from an EMBL/GenBank/DDBJ whole genome shotgun (WGS) entry which is preliminary data.</text>
</comment>
<evidence type="ECO:0000256" key="4">
    <source>
        <dbReference type="ARBA" id="ARBA00022490"/>
    </source>
</evidence>
<keyword evidence="5" id="KW-0507">mRNA processing</keyword>
<evidence type="ECO:0000313" key="12">
    <source>
        <dbReference type="Proteomes" id="UP000015453"/>
    </source>
</evidence>
<keyword evidence="4" id="KW-0963">Cytoplasm</keyword>
<dbReference type="GO" id="GO:0008380">
    <property type="term" value="P:RNA splicing"/>
    <property type="evidence" value="ECO:0007669"/>
    <property type="project" value="UniProtKB-KW"/>
</dbReference>
<accession>S8E8V4</accession>
<evidence type="ECO:0000256" key="1">
    <source>
        <dbReference type="ARBA" id="ARBA00004123"/>
    </source>
</evidence>
<comment type="subcellular location">
    <subcellularLocation>
        <location evidence="2">Cytoplasm</location>
    </subcellularLocation>
    <subcellularLocation>
        <location evidence="1">Nucleus</location>
    </subcellularLocation>
</comment>
<evidence type="ECO:0000256" key="7">
    <source>
        <dbReference type="ARBA" id="ARBA00023187"/>
    </source>
</evidence>
<dbReference type="GO" id="GO:0006397">
    <property type="term" value="P:mRNA processing"/>
    <property type="evidence" value="ECO:0007669"/>
    <property type="project" value="UniProtKB-KW"/>
</dbReference>
<dbReference type="InterPro" id="IPR029338">
    <property type="entry name" value="TSSC4"/>
</dbReference>
<feature type="non-terminal residue" evidence="11">
    <location>
        <position position="75"/>
    </location>
</feature>
<comment type="function">
    <text evidence="10">Protein associated with the U5 snRNP, during its maturation and its post-splicing recycling and which is required for spliceosomal tri-snRNP complex assembly in the nucleus. Has a molecular sequestering activity and transiently hinders SNRNP200 binding sites for constitutive splicing factors that intervene later during the assembly of the spliceosome and splicing. Together with its molecular sequestering activity, may also function as a molecular adapter and placeholder, coordinating the assembly of the U5 snRNP and its association with the U4/U6 di-snRNP.</text>
</comment>
<dbReference type="OrthoDB" id="1906282at2759"/>
<dbReference type="GO" id="GO:0005681">
    <property type="term" value="C:spliceosomal complex"/>
    <property type="evidence" value="ECO:0007669"/>
    <property type="project" value="UniProtKB-KW"/>
</dbReference>
<evidence type="ECO:0000256" key="6">
    <source>
        <dbReference type="ARBA" id="ARBA00022728"/>
    </source>
</evidence>
<evidence type="ECO:0000256" key="3">
    <source>
        <dbReference type="ARBA" id="ARBA00010362"/>
    </source>
</evidence>
<dbReference type="Proteomes" id="UP000015453">
    <property type="component" value="Unassembled WGS sequence"/>
</dbReference>
<evidence type="ECO:0000313" key="11">
    <source>
        <dbReference type="EMBL" id="EPS68847.1"/>
    </source>
</evidence>
<dbReference type="EMBL" id="AUSU01002409">
    <property type="protein sequence ID" value="EPS68847.1"/>
    <property type="molecule type" value="Genomic_DNA"/>
</dbReference>
<name>S8E8V4_9LAMI</name>
<sequence length="75" mass="8317">DEYFDVKSNIGRDCTLDYEEEEDEYDKVAVGTAESGDRLYMSFPAVDDGVEVNGYGELPTTFDSASRDPRANHAA</sequence>
<gene>
    <name evidence="11" type="ORF">M569_05921</name>
</gene>
<feature type="non-terminal residue" evidence="11">
    <location>
        <position position="1"/>
    </location>
</feature>
<keyword evidence="8" id="KW-0539">Nucleus</keyword>
<organism evidence="11 12">
    <name type="scientific">Genlisea aurea</name>
    <dbReference type="NCBI Taxonomy" id="192259"/>
    <lineage>
        <taxon>Eukaryota</taxon>
        <taxon>Viridiplantae</taxon>
        <taxon>Streptophyta</taxon>
        <taxon>Embryophyta</taxon>
        <taxon>Tracheophyta</taxon>
        <taxon>Spermatophyta</taxon>
        <taxon>Magnoliopsida</taxon>
        <taxon>eudicotyledons</taxon>
        <taxon>Gunneridae</taxon>
        <taxon>Pentapetalae</taxon>
        <taxon>asterids</taxon>
        <taxon>lamiids</taxon>
        <taxon>Lamiales</taxon>
        <taxon>Lentibulariaceae</taxon>
        <taxon>Genlisea</taxon>
    </lineage>
</organism>
<keyword evidence="12" id="KW-1185">Reference proteome</keyword>
<dbReference type="PANTHER" id="PTHR13445:SF3">
    <property type="entry name" value="U5 SMALL NUCLEAR RIBONUCLEOPROTEIN TSSC4"/>
    <property type="match status" value="1"/>
</dbReference>
<keyword evidence="7" id="KW-0508">mRNA splicing</keyword>
<evidence type="ECO:0000256" key="2">
    <source>
        <dbReference type="ARBA" id="ARBA00004496"/>
    </source>
</evidence>
<dbReference type="PANTHER" id="PTHR13445">
    <property type="entry name" value="TUMOR SUPPRESSING SUBTRANSFERABLE CANDIDATE 4 TSSC4"/>
    <property type="match status" value="1"/>
</dbReference>
<comment type="similarity">
    <text evidence="3">Belongs to the TSSC4 family.</text>
</comment>
<evidence type="ECO:0000256" key="5">
    <source>
        <dbReference type="ARBA" id="ARBA00022664"/>
    </source>
</evidence>
<evidence type="ECO:0000256" key="10">
    <source>
        <dbReference type="ARBA" id="ARBA00045970"/>
    </source>
</evidence>
<protein>
    <recommendedName>
        <fullName evidence="9">U5 small nuclear ribonucleoprotein TSSC4</fullName>
    </recommendedName>
</protein>